<name>Q1EQS3_STRKN</name>
<dbReference type="RefSeq" id="WP_224058250.1">
    <property type="nucleotide sequence ID" value="NZ_CP023699.1"/>
</dbReference>
<keyword evidence="1" id="KW-0472">Membrane</keyword>
<evidence type="ECO:0000313" key="2">
    <source>
        <dbReference type="EMBL" id="BAE95447.1"/>
    </source>
</evidence>
<dbReference type="EMBL" id="AB254080">
    <property type="protein sequence ID" value="BAE95447.1"/>
    <property type="molecule type" value="Genomic_DNA"/>
</dbReference>
<feature type="transmembrane region" description="Helical" evidence="1">
    <location>
        <begin position="121"/>
        <end position="142"/>
    </location>
</feature>
<protein>
    <recommendedName>
        <fullName evidence="3">Phosphatase PAP2 family protein</fullName>
    </recommendedName>
</protein>
<reference evidence="2" key="1">
    <citation type="journal article" date="2006" name="Proc. Natl. Acad. Sci. U.S.A.">
        <title>Amplification of the entire kanamycin biosynthetic gene cluster during empirical strain improvement of Streptomyces kanamyceticus.</title>
        <authorList>
            <person name="Yanai K."/>
            <person name="Murakami T."/>
            <person name="Bibb M."/>
        </authorList>
    </citation>
    <scope>NUCLEOTIDE SEQUENCE</scope>
    <source>
        <strain evidence="2">NBRC 13414</strain>
    </source>
</reference>
<dbReference type="AlphaFoldDB" id="Q1EQS3"/>
<evidence type="ECO:0008006" key="3">
    <source>
        <dbReference type="Google" id="ProtNLM"/>
    </source>
</evidence>
<accession>Q1EQS3</accession>
<proteinExistence type="predicted"/>
<organism evidence="2">
    <name type="scientific">Streptomyces kanamyceticus</name>
    <dbReference type="NCBI Taxonomy" id="1967"/>
    <lineage>
        <taxon>Bacteria</taxon>
        <taxon>Bacillati</taxon>
        <taxon>Actinomycetota</taxon>
        <taxon>Actinomycetes</taxon>
        <taxon>Kitasatosporales</taxon>
        <taxon>Streptomycetaceae</taxon>
        <taxon>Streptomyces</taxon>
    </lineage>
</organism>
<feature type="transmembrane region" description="Helical" evidence="1">
    <location>
        <begin position="95"/>
        <end position="115"/>
    </location>
</feature>
<feature type="transmembrane region" description="Helical" evidence="1">
    <location>
        <begin position="154"/>
        <end position="176"/>
    </location>
</feature>
<keyword evidence="1" id="KW-0812">Transmembrane</keyword>
<keyword evidence="1" id="KW-1133">Transmembrane helix</keyword>
<feature type="transmembrane region" description="Helical" evidence="1">
    <location>
        <begin position="53"/>
        <end position="74"/>
    </location>
</feature>
<evidence type="ECO:0000256" key="1">
    <source>
        <dbReference type="SAM" id="Phobius"/>
    </source>
</evidence>
<sequence length="211" mass="22082">MTTLHDAPDLAVTPTAISSRRARVARRITDGLDPKNVIIAVSLLTGLAQDRPLMGLAWGVEAIVFAAVIPVAYIKYGIKSGKWSDRHVGNRQRRLLLIPVIMASVSIGIGTMLWLGAPRQMLALVVAMLTTLAVLLPITAFWKISVHTSVAAGSLAILACAYGPMVWLAVPLVGVIAWSRVFLSAHTLAQTVAGGGVGAIVAGGAFSVLSS</sequence>
<feature type="transmembrane region" description="Helical" evidence="1">
    <location>
        <begin position="188"/>
        <end position="209"/>
    </location>
</feature>